<organism evidence="1 2">
    <name type="scientific">Aspergillus tanneri</name>
    <dbReference type="NCBI Taxonomy" id="1220188"/>
    <lineage>
        <taxon>Eukaryota</taxon>
        <taxon>Fungi</taxon>
        <taxon>Dikarya</taxon>
        <taxon>Ascomycota</taxon>
        <taxon>Pezizomycotina</taxon>
        <taxon>Eurotiomycetes</taxon>
        <taxon>Eurotiomycetidae</taxon>
        <taxon>Eurotiales</taxon>
        <taxon>Aspergillaceae</taxon>
        <taxon>Aspergillus</taxon>
        <taxon>Aspergillus subgen. Circumdati</taxon>
    </lineage>
</organism>
<accession>A0A5M9M987</accession>
<dbReference type="EMBL" id="QUQM01000010">
    <property type="protein sequence ID" value="KAA8641483.1"/>
    <property type="molecule type" value="Genomic_DNA"/>
</dbReference>
<dbReference type="GeneID" id="54324650"/>
<protein>
    <submittedName>
        <fullName evidence="1">Lysophospholipase 1</fullName>
    </submittedName>
</protein>
<sequence length="87" mass="9404">MEYSDSERDDIILNGYNVVTRERTGTTLPKACETCFKTTAGTAPSIVGAEELRTGLQMEEAASSATRGHLNRYSALIAVSVAFLMTI</sequence>
<evidence type="ECO:0000313" key="1">
    <source>
        <dbReference type="EMBL" id="KAA8641483.1"/>
    </source>
</evidence>
<dbReference type="Proteomes" id="UP000324241">
    <property type="component" value="Unassembled WGS sequence"/>
</dbReference>
<name>A0A5M9M987_9EURO</name>
<dbReference type="RefSeq" id="XP_033420845.1">
    <property type="nucleotide sequence ID" value="XM_033566643.1"/>
</dbReference>
<dbReference type="VEuPathDB" id="FungiDB:EYZ11_002440"/>
<evidence type="ECO:0000313" key="2">
    <source>
        <dbReference type="Proteomes" id="UP000324241"/>
    </source>
</evidence>
<dbReference type="AlphaFoldDB" id="A0A5M9M987"/>
<proteinExistence type="predicted"/>
<gene>
    <name evidence="1" type="primary">PLB1_1</name>
    <name evidence="1" type="ORF">ATNIH1004_001948</name>
</gene>
<comment type="caution">
    <text evidence="1">The sequence shown here is derived from an EMBL/GenBank/DDBJ whole genome shotgun (WGS) entry which is preliminary data.</text>
</comment>
<reference evidence="1 2" key="1">
    <citation type="submission" date="2019-08" db="EMBL/GenBank/DDBJ databases">
        <title>The genome sequence of a newly discovered highly antifungal drug resistant Aspergillus species, Aspergillus tanneri NIH 1004.</title>
        <authorList>
            <person name="Mounaud S."/>
            <person name="Singh I."/>
            <person name="Joardar V."/>
            <person name="Pakala S."/>
            <person name="Pakala S."/>
            <person name="Venepally P."/>
            <person name="Chung J.K."/>
            <person name="Losada L."/>
            <person name="Nierman W.C."/>
        </authorList>
    </citation>
    <scope>NUCLEOTIDE SEQUENCE [LARGE SCALE GENOMIC DNA]</scope>
    <source>
        <strain evidence="1 2">NIH1004</strain>
    </source>
</reference>